<feature type="coiled-coil region" evidence="1">
    <location>
        <begin position="267"/>
        <end position="294"/>
    </location>
</feature>
<protein>
    <submittedName>
        <fullName evidence="2">Uncharacterized protein</fullName>
    </submittedName>
</protein>
<sequence length="325" mass="36813">MKTSELLEQISNGNRINSKEDIALKNDFKKIFYGNGYMAWRKKQETGSGGSFNVERDLLLKSYVQERAAQVASEFVEDALQDVYELALQHLNARLYGVVDNFAAWKHDSGFPLKDSALELYNKVCDILENGDEIRKHRIILILGVYAEGSLSQARKSFAGSGGELVLEALLQSRGMKKNIDYCTQFTSEGSDTDIVIPKATKPEEVKAYIAVQISSNDRTRLTTSELVPGQRNYFVSFNGCSASSKTTDDIGDEIIAKYVKEDILYVVTEKERIRAINTSLKRLEAEKNKSKQDRNKILFGETRLKWLDEKSITFEDFIEQVSRL</sequence>
<organism evidence="2 3">
    <name type="scientific">Shewanella aestuarii</name>
    <dbReference type="NCBI Taxonomy" id="1028752"/>
    <lineage>
        <taxon>Bacteria</taxon>
        <taxon>Pseudomonadati</taxon>
        <taxon>Pseudomonadota</taxon>
        <taxon>Gammaproteobacteria</taxon>
        <taxon>Alteromonadales</taxon>
        <taxon>Shewanellaceae</taxon>
        <taxon>Shewanella</taxon>
    </lineage>
</organism>
<reference evidence="2 3" key="1">
    <citation type="submission" date="2020-03" db="EMBL/GenBank/DDBJ databases">
        <title>Complete genome sequence of Shewanella sp.</title>
        <authorList>
            <person name="Kim Y.-S."/>
            <person name="Kim S.-J."/>
            <person name="Jung H.-K."/>
            <person name="Kim K.-H."/>
        </authorList>
    </citation>
    <scope>NUCLEOTIDE SEQUENCE [LARGE SCALE GENOMIC DNA]</scope>
    <source>
        <strain evidence="2 3">PN3F2</strain>
    </source>
</reference>
<evidence type="ECO:0000313" key="3">
    <source>
        <dbReference type="Proteomes" id="UP000502608"/>
    </source>
</evidence>
<evidence type="ECO:0000256" key="1">
    <source>
        <dbReference type="SAM" id="Coils"/>
    </source>
</evidence>
<gene>
    <name evidence="2" type="ORF">HBH39_02805</name>
</gene>
<evidence type="ECO:0000313" key="2">
    <source>
        <dbReference type="EMBL" id="QIR13569.1"/>
    </source>
</evidence>
<name>A0A6G9QI63_9GAMM</name>
<dbReference type="RefSeq" id="WP_167675424.1">
    <property type="nucleotide sequence ID" value="NZ_CP050313.1"/>
</dbReference>
<proteinExistence type="predicted"/>
<accession>A0A6G9QI63</accession>
<dbReference type="Proteomes" id="UP000502608">
    <property type="component" value="Chromosome"/>
</dbReference>
<dbReference type="KEGG" id="saes:HBH39_02805"/>
<dbReference type="Gene3D" id="3.40.91.80">
    <property type="match status" value="1"/>
</dbReference>
<keyword evidence="1" id="KW-0175">Coiled coil</keyword>
<keyword evidence="3" id="KW-1185">Reference proteome</keyword>
<dbReference type="AlphaFoldDB" id="A0A6G9QI63"/>
<dbReference type="InterPro" id="IPR038365">
    <property type="entry name" value="EcoRII_C_sf"/>
</dbReference>
<dbReference type="EMBL" id="CP050313">
    <property type="protein sequence ID" value="QIR13569.1"/>
    <property type="molecule type" value="Genomic_DNA"/>
</dbReference>